<dbReference type="InterPro" id="IPR007269">
    <property type="entry name" value="ICMT_MeTrfase"/>
</dbReference>
<dbReference type="AlphaFoldDB" id="A0A1I2QJ89"/>
<dbReference type="PANTHER" id="PTHR12714">
    <property type="entry name" value="PROTEIN-S ISOPRENYLCYSTEINE O-METHYLTRANSFERASE"/>
    <property type="match status" value="1"/>
</dbReference>
<accession>A0A1I2QJ89</accession>
<organism evidence="6 7">
    <name type="scientific">Planifilum fulgidum</name>
    <dbReference type="NCBI Taxonomy" id="201973"/>
    <lineage>
        <taxon>Bacteria</taxon>
        <taxon>Bacillati</taxon>
        <taxon>Bacillota</taxon>
        <taxon>Bacilli</taxon>
        <taxon>Bacillales</taxon>
        <taxon>Thermoactinomycetaceae</taxon>
        <taxon>Planifilum</taxon>
    </lineage>
</organism>
<dbReference type="GO" id="GO:0032259">
    <property type="term" value="P:methylation"/>
    <property type="evidence" value="ECO:0007669"/>
    <property type="project" value="UniProtKB-KW"/>
</dbReference>
<dbReference type="RefSeq" id="WP_092039444.1">
    <property type="nucleotide sequence ID" value="NZ_FOOK01000023.1"/>
</dbReference>
<evidence type="ECO:0000256" key="3">
    <source>
        <dbReference type="ARBA" id="ARBA00022989"/>
    </source>
</evidence>
<keyword evidence="4 5" id="KW-0472">Membrane</keyword>
<dbReference type="Proteomes" id="UP000198661">
    <property type="component" value="Unassembled WGS sequence"/>
</dbReference>
<feature type="transmembrane region" description="Helical" evidence="5">
    <location>
        <begin position="31"/>
        <end position="50"/>
    </location>
</feature>
<dbReference type="Pfam" id="PF04140">
    <property type="entry name" value="ICMT"/>
    <property type="match status" value="1"/>
</dbReference>
<evidence type="ECO:0000313" key="6">
    <source>
        <dbReference type="EMBL" id="SFG25776.1"/>
    </source>
</evidence>
<dbReference type="OrthoDB" id="5471300at2"/>
<protein>
    <submittedName>
        <fullName evidence="6">Protein-S-isoprenylcysteine O-methyltransferase Ste14</fullName>
    </submittedName>
</protein>
<comment type="subcellular location">
    <subcellularLocation>
        <location evidence="1">Membrane</location>
        <topology evidence="1">Multi-pass membrane protein</topology>
    </subcellularLocation>
</comment>
<feature type="transmembrane region" description="Helical" evidence="5">
    <location>
        <begin position="62"/>
        <end position="79"/>
    </location>
</feature>
<evidence type="ECO:0000256" key="1">
    <source>
        <dbReference type="ARBA" id="ARBA00004141"/>
    </source>
</evidence>
<evidence type="ECO:0000256" key="5">
    <source>
        <dbReference type="SAM" id="Phobius"/>
    </source>
</evidence>
<dbReference type="InterPro" id="IPR054851">
    <property type="entry name" value="Isoprenylcys_mtase"/>
</dbReference>
<name>A0A1I2QJ89_9BACL</name>
<dbReference type="STRING" id="201973.SAMN04488025_1238"/>
<reference evidence="6 7" key="1">
    <citation type="submission" date="2016-10" db="EMBL/GenBank/DDBJ databases">
        <authorList>
            <person name="de Groot N.N."/>
        </authorList>
    </citation>
    <scope>NUCLEOTIDE SEQUENCE [LARGE SCALE GENOMIC DNA]</scope>
    <source>
        <strain evidence="6 7">DSM 44945</strain>
    </source>
</reference>
<dbReference type="NCBIfam" id="NF040696">
    <property type="entry name" value="isopcys_mtase"/>
    <property type="match status" value="1"/>
</dbReference>
<dbReference type="EMBL" id="FOOK01000023">
    <property type="protein sequence ID" value="SFG25776.1"/>
    <property type="molecule type" value="Genomic_DNA"/>
</dbReference>
<evidence type="ECO:0000313" key="7">
    <source>
        <dbReference type="Proteomes" id="UP000198661"/>
    </source>
</evidence>
<dbReference type="GO" id="GO:0004671">
    <property type="term" value="F:protein C-terminal S-isoprenylcysteine carboxyl O-methyltransferase activity"/>
    <property type="evidence" value="ECO:0007669"/>
    <property type="project" value="InterPro"/>
</dbReference>
<keyword evidence="6" id="KW-0489">Methyltransferase</keyword>
<dbReference type="Gene3D" id="1.20.120.1630">
    <property type="match status" value="1"/>
</dbReference>
<keyword evidence="2 5" id="KW-0812">Transmembrane</keyword>
<keyword evidence="7" id="KW-1185">Reference proteome</keyword>
<keyword evidence="6" id="KW-0808">Transferase</keyword>
<keyword evidence="3 5" id="KW-1133">Transmembrane helix</keyword>
<sequence length="180" mass="20839">MQLICLPYGRRVKSNRMVIVRKTALEKFLPARMSAGIVLIPLIDSFTPLLDFADYRLSPWTVWRGIGITAVALGFFWRAHADLGRNWSPALELREGHELITRGVYRNVRHPMYASSTLWGSGRGLIPHNWIAGWSPLLSLLILFFLRVPREEQMMIDPFGEAYRAYRQRTGAIFPRWRRG</sequence>
<evidence type="ECO:0000256" key="4">
    <source>
        <dbReference type="ARBA" id="ARBA00023136"/>
    </source>
</evidence>
<gene>
    <name evidence="6" type="ORF">SAMN04488025_1238</name>
</gene>
<dbReference type="PANTHER" id="PTHR12714:SF9">
    <property type="entry name" value="PROTEIN-S-ISOPRENYLCYSTEINE O-METHYLTRANSFERASE"/>
    <property type="match status" value="1"/>
</dbReference>
<dbReference type="GO" id="GO:0016020">
    <property type="term" value="C:membrane"/>
    <property type="evidence" value="ECO:0007669"/>
    <property type="project" value="UniProtKB-SubCell"/>
</dbReference>
<proteinExistence type="predicted"/>
<evidence type="ECO:0000256" key="2">
    <source>
        <dbReference type="ARBA" id="ARBA00022692"/>
    </source>
</evidence>